<organism evidence="3 4">
    <name type="scientific">Mikania micrantha</name>
    <name type="common">bitter vine</name>
    <dbReference type="NCBI Taxonomy" id="192012"/>
    <lineage>
        <taxon>Eukaryota</taxon>
        <taxon>Viridiplantae</taxon>
        <taxon>Streptophyta</taxon>
        <taxon>Embryophyta</taxon>
        <taxon>Tracheophyta</taxon>
        <taxon>Spermatophyta</taxon>
        <taxon>Magnoliopsida</taxon>
        <taxon>eudicotyledons</taxon>
        <taxon>Gunneridae</taxon>
        <taxon>Pentapetalae</taxon>
        <taxon>asterids</taxon>
        <taxon>campanulids</taxon>
        <taxon>Asterales</taxon>
        <taxon>Asteraceae</taxon>
        <taxon>Asteroideae</taxon>
        <taxon>Heliantheae alliance</taxon>
        <taxon>Eupatorieae</taxon>
        <taxon>Mikania</taxon>
    </lineage>
</organism>
<feature type="compositionally biased region" description="Basic and acidic residues" evidence="2">
    <location>
        <begin position="45"/>
        <end position="54"/>
    </location>
</feature>
<feature type="region of interest" description="Disordered" evidence="2">
    <location>
        <begin position="39"/>
        <end position="129"/>
    </location>
</feature>
<feature type="compositionally biased region" description="Basic residues" evidence="2">
    <location>
        <begin position="55"/>
        <end position="71"/>
    </location>
</feature>
<evidence type="ECO:0000313" key="4">
    <source>
        <dbReference type="Proteomes" id="UP000326396"/>
    </source>
</evidence>
<gene>
    <name evidence="3" type="ORF">E3N88_02939</name>
</gene>
<dbReference type="PANTHER" id="PTHR46525">
    <property type="entry name" value="EMB|CAB72159.1"/>
    <property type="match status" value="1"/>
</dbReference>
<sequence>MAARKLYQHHDQRSKFLHLGGDQRINPVDTDTFELNESDLWNTGEDDHSFDTQNHRRSKIPLKPHQQRKAHVSTAAKSLPVNVPDWSKILRDEHKQHHERRKNDDDEDDDDDDDDEMLPPHEYLARTRNASFSVHEGIGRTLKGRDLSRVRNAIWKQTGFEQG</sequence>
<evidence type="ECO:0000256" key="1">
    <source>
        <dbReference type="ARBA" id="ARBA00034773"/>
    </source>
</evidence>
<dbReference type="Proteomes" id="UP000326396">
    <property type="component" value="Linkage Group LG1"/>
</dbReference>
<dbReference type="AlphaFoldDB" id="A0A5N6Q5K2"/>
<feature type="compositionally biased region" description="Acidic residues" evidence="2">
    <location>
        <begin position="105"/>
        <end position="117"/>
    </location>
</feature>
<name>A0A5N6Q5K2_9ASTR</name>
<dbReference type="PANTHER" id="PTHR46525:SF2">
    <property type="entry name" value="EMB|CAB72159.1"/>
    <property type="match status" value="1"/>
</dbReference>
<dbReference type="EMBL" id="SZYD01000001">
    <property type="protein sequence ID" value="KAD7479803.1"/>
    <property type="molecule type" value="Genomic_DNA"/>
</dbReference>
<accession>A0A5N6Q5K2</accession>
<comment type="similarity">
    <text evidence="1">Belongs to the senescence regulator S40 family.</text>
</comment>
<dbReference type="GO" id="GO:0010150">
    <property type="term" value="P:leaf senescence"/>
    <property type="evidence" value="ECO:0007669"/>
    <property type="project" value="UniProtKB-ARBA"/>
</dbReference>
<keyword evidence="4" id="KW-1185">Reference proteome</keyword>
<dbReference type="Pfam" id="PF04520">
    <property type="entry name" value="Senescence_reg"/>
    <property type="match status" value="1"/>
</dbReference>
<proteinExistence type="inferred from homology"/>
<feature type="compositionally biased region" description="Basic and acidic residues" evidence="2">
    <location>
        <begin position="88"/>
        <end position="104"/>
    </location>
</feature>
<dbReference type="InterPro" id="IPR007608">
    <property type="entry name" value="Senescence_reg_S40"/>
</dbReference>
<evidence type="ECO:0000313" key="3">
    <source>
        <dbReference type="EMBL" id="KAD7479803.1"/>
    </source>
</evidence>
<evidence type="ECO:0008006" key="5">
    <source>
        <dbReference type="Google" id="ProtNLM"/>
    </source>
</evidence>
<comment type="caution">
    <text evidence="3">The sequence shown here is derived from an EMBL/GenBank/DDBJ whole genome shotgun (WGS) entry which is preliminary data.</text>
</comment>
<dbReference type="OrthoDB" id="1917735at2759"/>
<reference evidence="3 4" key="1">
    <citation type="submission" date="2019-05" db="EMBL/GenBank/DDBJ databases">
        <title>Mikania micrantha, genome provides insights into the molecular mechanism of rapid growth.</title>
        <authorList>
            <person name="Liu B."/>
        </authorList>
    </citation>
    <scope>NUCLEOTIDE SEQUENCE [LARGE SCALE GENOMIC DNA]</scope>
    <source>
        <strain evidence="3">NLD-2019</strain>
        <tissue evidence="3">Leaf</tissue>
    </source>
</reference>
<evidence type="ECO:0000256" key="2">
    <source>
        <dbReference type="SAM" id="MobiDB-lite"/>
    </source>
</evidence>
<protein>
    <recommendedName>
        <fullName evidence="5">Senescence regulator S40</fullName>
    </recommendedName>
</protein>